<evidence type="ECO:0000313" key="3">
    <source>
        <dbReference type="Proteomes" id="UP000054565"/>
    </source>
</evidence>
<dbReference type="EMBL" id="DS028095">
    <property type="protein sequence ID" value="KMP05363.1"/>
    <property type="molecule type" value="Genomic_DNA"/>
</dbReference>
<dbReference type="AlphaFoldDB" id="A0A0J6YEF4"/>
<dbReference type="Proteomes" id="UP000054565">
    <property type="component" value="Unassembled WGS sequence"/>
</dbReference>
<proteinExistence type="predicted"/>
<evidence type="ECO:0000313" key="2">
    <source>
        <dbReference type="EMBL" id="KMP05363.1"/>
    </source>
</evidence>
<organism evidence="2 3">
    <name type="scientific">Coccidioides immitis RMSCC 2394</name>
    <dbReference type="NCBI Taxonomy" id="404692"/>
    <lineage>
        <taxon>Eukaryota</taxon>
        <taxon>Fungi</taxon>
        <taxon>Dikarya</taxon>
        <taxon>Ascomycota</taxon>
        <taxon>Pezizomycotina</taxon>
        <taxon>Eurotiomycetes</taxon>
        <taxon>Eurotiomycetidae</taxon>
        <taxon>Onygenales</taxon>
        <taxon>Onygenaceae</taxon>
        <taxon>Coccidioides</taxon>
    </lineage>
</organism>
<reference evidence="3" key="1">
    <citation type="journal article" date="2010" name="Genome Res.">
        <title>Population genomic sequencing of Coccidioides fungi reveals recent hybridization and transposon control.</title>
        <authorList>
            <person name="Neafsey D.E."/>
            <person name="Barker B.M."/>
            <person name="Sharpton T.J."/>
            <person name="Stajich J.E."/>
            <person name="Park D.J."/>
            <person name="Whiston E."/>
            <person name="Hung C.-Y."/>
            <person name="McMahan C."/>
            <person name="White J."/>
            <person name="Sykes S."/>
            <person name="Heiman D."/>
            <person name="Young S."/>
            <person name="Zeng Q."/>
            <person name="Abouelleil A."/>
            <person name="Aftuck L."/>
            <person name="Bessette D."/>
            <person name="Brown A."/>
            <person name="FitzGerald M."/>
            <person name="Lui A."/>
            <person name="Macdonald J.P."/>
            <person name="Priest M."/>
            <person name="Orbach M.J."/>
            <person name="Galgiani J.N."/>
            <person name="Kirkland T.N."/>
            <person name="Cole G.T."/>
            <person name="Birren B.W."/>
            <person name="Henn M.R."/>
            <person name="Taylor J.W."/>
            <person name="Rounsley S.D."/>
        </authorList>
    </citation>
    <scope>NUCLEOTIDE SEQUENCE [LARGE SCALE GENOMIC DNA]</scope>
    <source>
        <strain evidence="3">RMSCC 2394</strain>
    </source>
</reference>
<evidence type="ECO:0000256" key="1">
    <source>
        <dbReference type="SAM" id="MobiDB-lite"/>
    </source>
</evidence>
<protein>
    <submittedName>
        <fullName evidence="2">Uncharacterized protein</fullName>
    </submittedName>
</protein>
<sequence>MAQQLGEVTDLKLFRKHGNSQEASIVDVTLSGLGSHMFLTSKFSSMMRDCNWYANNGDPRDRCGLMMRTNFRRGEIGIPQNEAGSNNAPPARKRSKEHAKQQVPRRTGLTTYITRQMALA</sequence>
<gene>
    <name evidence="2" type="ORF">CIRG_05045</name>
</gene>
<name>A0A0J6YEF4_COCIT</name>
<feature type="region of interest" description="Disordered" evidence="1">
    <location>
        <begin position="74"/>
        <end position="109"/>
    </location>
</feature>
<accession>A0A0J6YEF4</accession>